<dbReference type="PROSITE" id="PS00096">
    <property type="entry name" value="SHMT"/>
    <property type="match status" value="1"/>
</dbReference>
<comment type="similarity">
    <text evidence="2 7">Belongs to the SHMT family.</text>
</comment>
<dbReference type="EMBL" id="CP097478">
    <property type="protein sequence ID" value="USS93078.1"/>
    <property type="molecule type" value="Genomic_DNA"/>
</dbReference>
<keyword evidence="3 7" id="KW-0554">One-carbon metabolism</keyword>
<accession>A0ABY5C657</accession>
<dbReference type="InterPro" id="IPR039429">
    <property type="entry name" value="SHMT-like_dom"/>
</dbReference>
<dbReference type="Gene3D" id="3.90.1150.10">
    <property type="entry name" value="Aspartate Aminotransferase, domain 1"/>
    <property type="match status" value="1"/>
</dbReference>
<comment type="subunit">
    <text evidence="7">Homodimer.</text>
</comment>
<dbReference type="PANTHER" id="PTHR11680:SF35">
    <property type="entry name" value="SERINE HYDROXYMETHYLTRANSFERASE 1"/>
    <property type="match status" value="1"/>
</dbReference>
<feature type="domain" description="Serine hydroxymethyltransferase-like" evidence="8">
    <location>
        <begin position="7"/>
        <end position="380"/>
    </location>
</feature>
<evidence type="ECO:0000259" key="8">
    <source>
        <dbReference type="Pfam" id="PF00464"/>
    </source>
</evidence>
<comment type="catalytic activity">
    <reaction evidence="7">
        <text>(6R)-5,10-methylene-5,6,7,8-tetrahydrofolate + glycine + H2O = (6S)-5,6,7,8-tetrahydrofolate + L-serine</text>
        <dbReference type="Rhea" id="RHEA:15481"/>
        <dbReference type="ChEBI" id="CHEBI:15377"/>
        <dbReference type="ChEBI" id="CHEBI:15636"/>
        <dbReference type="ChEBI" id="CHEBI:33384"/>
        <dbReference type="ChEBI" id="CHEBI:57305"/>
        <dbReference type="ChEBI" id="CHEBI:57453"/>
        <dbReference type="EC" id="2.1.2.1"/>
    </reaction>
</comment>
<keyword evidence="6 7" id="KW-0663">Pyridoxal phosphate</keyword>
<keyword evidence="5 7" id="KW-0808">Transferase</keyword>
<sequence length="411" mass="44537">MNNDWQAQDPELWQAVQAEATRQEHVIELIASENIASQAVRAVQSSVLTNKYAVGYPGARIYPGNEALDRIDEIARTRAQDLFGAEYANVFPHSGTQANQAVYAAFLQPGDRILAMSEHAGGHFTHGQAHNFSGQLYDAQFYGVDPTTECLDYAQIERQARAWHPRLIIAGASAYSQLIDWERFRAIADDVGAYLMVDMAHIAGLVAGGVLPSPVSVADVVTSTTHKTLRGPRGGMILAKHQYGAQIDQAVFPRSQSGTLEQIVAAKAIAYREAQQPAFRQYAVQVVQNAQLMAHVLHETPNIRVVTGGTVNHELTLDVRATGMTGAAAADLLYSVGIATNKELLPLENGNTMGGIRIGTPTITSRNFSATAVQEVAELIGTVLNYPHDEAKLTTARGALQRLTQQFPATR</sequence>
<dbReference type="SUPFAM" id="SSF53383">
    <property type="entry name" value="PLP-dependent transferases"/>
    <property type="match status" value="1"/>
</dbReference>
<protein>
    <recommendedName>
        <fullName evidence="7">Serine hydroxymethyltransferase</fullName>
        <shortName evidence="7">SHMT</shortName>
        <shortName evidence="7">Serine methylase</shortName>
        <ecNumber evidence="7">2.1.2.1</ecNumber>
    </recommendedName>
</protein>
<comment type="function">
    <text evidence="7">Catalyzes the reversible interconversion of serine and glycine with tetrahydrofolate (THF) serving as the one-carbon carrier. This reaction serves as the major source of one-carbon groups required for the biosynthesis of purines, thymidylate, methionine, and other important biomolecules. Also exhibits THF-independent aldolase activity toward beta-hydroxyamino acids, producing glycine and aldehydes, via a retro-aldol mechanism.</text>
</comment>
<gene>
    <name evidence="7" type="primary">glyA</name>
    <name evidence="9" type="ORF">M8332_05635</name>
</gene>
<dbReference type="Pfam" id="PF00464">
    <property type="entry name" value="SHMT"/>
    <property type="match status" value="1"/>
</dbReference>
<dbReference type="CDD" id="cd00378">
    <property type="entry name" value="SHMT"/>
    <property type="match status" value="1"/>
</dbReference>
<dbReference type="InterPro" id="IPR049943">
    <property type="entry name" value="Ser_HO-MeTrfase-like"/>
</dbReference>
<comment type="pathway">
    <text evidence="7">Amino-acid biosynthesis; glycine biosynthesis; glycine from L-serine: step 1/1.</text>
</comment>
<reference evidence="9" key="1">
    <citation type="submission" date="2022-05" db="EMBL/GenBank/DDBJ databases">
        <authorList>
            <person name="Oliphant S.A."/>
            <person name="Watson-Haigh N.S."/>
            <person name="Sumby K.M."/>
            <person name="Gardner J.M."/>
            <person name="Jiranek V."/>
        </authorList>
    </citation>
    <scope>NUCLEOTIDE SEQUENCE</scope>
    <source>
        <strain evidence="9">Ru20-1</strain>
    </source>
</reference>
<dbReference type="PIRSF" id="PIRSF000412">
    <property type="entry name" value="SHMT"/>
    <property type="match status" value="1"/>
</dbReference>
<comment type="pathway">
    <text evidence="7">One-carbon metabolism; tetrahydrofolate interconversion.</text>
</comment>
<dbReference type="PANTHER" id="PTHR11680">
    <property type="entry name" value="SERINE HYDROXYMETHYLTRANSFERASE"/>
    <property type="match status" value="1"/>
</dbReference>
<dbReference type="InterPro" id="IPR015424">
    <property type="entry name" value="PyrdxlP-dep_Trfase"/>
</dbReference>
<comment type="cofactor">
    <cofactor evidence="1 7">
        <name>pyridoxal 5'-phosphate</name>
        <dbReference type="ChEBI" id="CHEBI:597326"/>
    </cofactor>
</comment>
<evidence type="ECO:0000256" key="2">
    <source>
        <dbReference type="ARBA" id="ARBA00006376"/>
    </source>
</evidence>
<evidence type="ECO:0000313" key="9">
    <source>
        <dbReference type="EMBL" id="USS93078.1"/>
    </source>
</evidence>
<evidence type="ECO:0000256" key="5">
    <source>
        <dbReference type="ARBA" id="ARBA00022679"/>
    </source>
</evidence>
<comment type="caution">
    <text evidence="7">Lacks conserved residue(s) required for the propagation of feature annotation.</text>
</comment>
<dbReference type="InterPro" id="IPR019798">
    <property type="entry name" value="Ser_HO-MeTrfase_PLP_BS"/>
</dbReference>
<name>A0ABY5C657_9LACO</name>
<dbReference type="InterPro" id="IPR015421">
    <property type="entry name" value="PyrdxlP-dep_Trfase_major"/>
</dbReference>
<dbReference type="Proteomes" id="UP001057532">
    <property type="component" value="Chromosome"/>
</dbReference>
<evidence type="ECO:0000256" key="1">
    <source>
        <dbReference type="ARBA" id="ARBA00001933"/>
    </source>
</evidence>
<dbReference type="RefSeq" id="WP_252779846.1">
    <property type="nucleotide sequence ID" value="NZ_CP097478.1"/>
</dbReference>
<evidence type="ECO:0000256" key="6">
    <source>
        <dbReference type="ARBA" id="ARBA00022898"/>
    </source>
</evidence>
<feature type="modified residue" description="N6-(pyridoxal phosphate)lysine" evidence="7">
    <location>
        <position position="227"/>
    </location>
</feature>
<dbReference type="NCBIfam" id="NF000586">
    <property type="entry name" value="PRK00011.1"/>
    <property type="match status" value="1"/>
</dbReference>
<dbReference type="Gene3D" id="3.40.640.10">
    <property type="entry name" value="Type I PLP-dependent aspartate aminotransferase-like (Major domain)"/>
    <property type="match status" value="1"/>
</dbReference>
<keyword evidence="10" id="KW-1185">Reference proteome</keyword>
<organism evidence="9 10">
    <name type="scientific">Fructilactobacillus ixorae</name>
    <dbReference type="NCBI Taxonomy" id="1750535"/>
    <lineage>
        <taxon>Bacteria</taxon>
        <taxon>Bacillati</taxon>
        <taxon>Bacillota</taxon>
        <taxon>Bacilli</taxon>
        <taxon>Lactobacillales</taxon>
        <taxon>Lactobacillaceae</taxon>
        <taxon>Fructilactobacillus</taxon>
    </lineage>
</organism>
<keyword evidence="7" id="KW-0963">Cytoplasm</keyword>
<evidence type="ECO:0000313" key="10">
    <source>
        <dbReference type="Proteomes" id="UP001057532"/>
    </source>
</evidence>
<dbReference type="HAMAP" id="MF_00051">
    <property type="entry name" value="SHMT"/>
    <property type="match status" value="1"/>
</dbReference>
<evidence type="ECO:0000256" key="4">
    <source>
        <dbReference type="ARBA" id="ARBA00022605"/>
    </source>
</evidence>
<dbReference type="InterPro" id="IPR015422">
    <property type="entry name" value="PyrdxlP-dep_Trfase_small"/>
</dbReference>
<evidence type="ECO:0000256" key="3">
    <source>
        <dbReference type="ARBA" id="ARBA00022563"/>
    </source>
</evidence>
<dbReference type="EC" id="2.1.2.1" evidence="7"/>
<evidence type="ECO:0000256" key="7">
    <source>
        <dbReference type="HAMAP-Rule" id="MF_00051"/>
    </source>
</evidence>
<comment type="subcellular location">
    <subcellularLocation>
        <location evidence="7">Cytoplasm</location>
    </subcellularLocation>
</comment>
<proteinExistence type="inferred from homology"/>
<dbReference type="InterPro" id="IPR001085">
    <property type="entry name" value="Ser_HO-MeTrfase"/>
</dbReference>
<feature type="site" description="Plays an important role in substrate specificity" evidence="7">
    <location>
        <position position="226"/>
    </location>
</feature>
<keyword evidence="4 7" id="KW-0028">Amino-acid biosynthesis</keyword>